<dbReference type="GO" id="GO:0005886">
    <property type="term" value="C:plasma membrane"/>
    <property type="evidence" value="ECO:0007669"/>
    <property type="project" value="TreeGrafter"/>
</dbReference>
<dbReference type="Proteomes" id="UP000185434">
    <property type="component" value="Chromosome"/>
</dbReference>
<dbReference type="PANTHER" id="PTHR12286">
    <property type="entry name" value="SACCHAROPINE DEHYDROGENASE-LIKE OXIDOREDUCTASE"/>
    <property type="match status" value="1"/>
</dbReference>
<organism evidence="2 3">
    <name type="scientific">Corynebacterium frankenforstense DSM 45800</name>
    <dbReference type="NCBI Taxonomy" id="1437875"/>
    <lineage>
        <taxon>Bacteria</taxon>
        <taxon>Bacillati</taxon>
        <taxon>Actinomycetota</taxon>
        <taxon>Actinomycetes</taxon>
        <taxon>Mycobacteriales</taxon>
        <taxon>Corynebacteriaceae</taxon>
        <taxon>Corynebacterium</taxon>
    </lineage>
</organism>
<evidence type="ECO:0000313" key="3">
    <source>
        <dbReference type="Proteomes" id="UP000185434"/>
    </source>
</evidence>
<evidence type="ECO:0000259" key="1">
    <source>
        <dbReference type="Pfam" id="PF03435"/>
    </source>
</evidence>
<keyword evidence="3" id="KW-1185">Reference proteome</keyword>
<feature type="domain" description="Saccharopine dehydrogenase NADP binding" evidence="1">
    <location>
        <begin position="4"/>
        <end position="128"/>
    </location>
</feature>
<accession>A0A1L7CSR0</accession>
<dbReference type="InterPro" id="IPR005097">
    <property type="entry name" value="Sacchrp_dh_NADP-bd"/>
</dbReference>
<dbReference type="PANTHER" id="PTHR12286:SF5">
    <property type="entry name" value="SACCHAROPINE DEHYDROGENASE-LIKE OXIDOREDUCTASE"/>
    <property type="match status" value="1"/>
</dbReference>
<dbReference type="EMBL" id="CP009247">
    <property type="protein sequence ID" value="APT88874.1"/>
    <property type="molecule type" value="Genomic_DNA"/>
</dbReference>
<name>A0A1L7CSR0_9CORY</name>
<dbReference type="KEGG" id="cfk:CFRA_06025"/>
<reference evidence="2 3" key="1">
    <citation type="submission" date="2014-08" db="EMBL/GenBank/DDBJ databases">
        <title>Complete genome sequence of Corynebacterium frankenforstense ST18(T) (=DSM 45800(T)), isolated from raw cow milk.</title>
        <authorList>
            <person name="Ruckert C."/>
            <person name="Albersmeier A."/>
            <person name="Winkler A."/>
            <person name="Lipski A."/>
            <person name="Kalinowski J."/>
        </authorList>
    </citation>
    <scope>NUCLEOTIDE SEQUENCE [LARGE SCALE GENOMIC DNA]</scope>
    <source>
        <strain evidence="2 3">ST18</strain>
    </source>
</reference>
<dbReference type="OrthoDB" id="4369409at2"/>
<evidence type="ECO:0000313" key="2">
    <source>
        <dbReference type="EMBL" id="APT88874.1"/>
    </source>
</evidence>
<dbReference type="InterPro" id="IPR051276">
    <property type="entry name" value="Saccharopine_DH-like_oxidrdct"/>
</dbReference>
<gene>
    <name evidence="2" type="ORF">CFRA_06025</name>
</gene>
<dbReference type="InterPro" id="IPR036291">
    <property type="entry name" value="NAD(P)-bd_dom_sf"/>
</dbReference>
<sequence length="399" mass="41102">MSDVTVYGATGFVGRLVAAYLTENHPDVSLTLAGRDRARLEAVAAELGGDPAIAVADAFDRAALDRMVAGTGVVISTVGPYLRFGADLVAACAAAGRDYVDLCGEAPFVRRMIDAHHDEAAASGARIVHSCGFDSVPSDLGMLANHHAADGPFERAVMVVHDLRGGLSGGTLASMRGVVNAAREDPEVARVVGDAHGLCPDPGAEADVPGLDDDSRVADLGARGIPGMARAWAGPFFMASYNTRVVHRSNALLDHAYGAALDYHEYILTGRGLRGRVLAQVLRAVTGAAFALAAGEGAAPLLDRVLPGPGEGPDAEERAAGGFAVVHSGRTASGAVYQTTVAAEGDPGYEVTVTMLAEAALHLRENPGDGGVLTPATGLGLGYLERLCGRGLRAYTRRC</sequence>
<dbReference type="Pfam" id="PF03435">
    <property type="entry name" value="Sacchrp_dh_NADP"/>
    <property type="match status" value="1"/>
</dbReference>
<dbReference type="RefSeq" id="WP_075663860.1">
    <property type="nucleotide sequence ID" value="NZ_CP009247.1"/>
</dbReference>
<dbReference type="SUPFAM" id="SSF51735">
    <property type="entry name" value="NAD(P)-binding Rossmann-fold domains"/>
    <property type="match status" value="1"/>
</dbReference>
<dbReference type="GO" id="GO:0009247">
    <property type="term" value="P:glycolipid biosynthetic process"/>
    <property type="evidence" value="ECO:0007669"/>
    <property type="project" value="TreeGrafter"/>
</dbReference>
<dbReference type="AlphaFoldDB" id="A0A1L7CSR0"/>
<proteinExistence type="predicted"/>
<dbReference type="Gene3D" id="3.40.50.720">
    <property type="entry name" value="NAD(P)-binding Rossmann-like Domain"/>
    <property type="match status" value="1"/>
</dbReference>
<protein>
    <recommendedName>
        <fullName evidence="1">Saccharopine dehydrogenase NADP binding domain-containing protein</fullName>
    </recommendedName>
</protein>
<dbReference type="STRING" id="1437875.CFRA_06025"/>